<organism evidence="17 18">
    <name type="scientific">Dechloromonas denitrificans</name>
    <dbReference type="NCBI Taxonomy" id="281362"/>
    <lineage>
        <taxon>Bacteria</taxon>
        <taxon>Pseudomonadati</taxon>
        <taxon>Pseudomonadota</taxon>
        <taxon>Betaproteobacteria</taxon>
        <taxon>Rhodocyclales</taxon>
        <taxon>Azonexaceae</taxon>
        <taxon>Dechloromonas</taxon>
    </lineage>
</organism>
<feature type="domain" description="TonB-dependent receptor plug" evidence="16">
    <location>
        <begin position="46"/>
        <end position="151"/>
    </location>
</feature>
<keyword evidence="10" id="KW-0675">Receptor</keyword>
<protein>
    <recommendedName>
        <fullName evidence="19">TonB-dependent receptor</fullName>
    </recommendedName>
</protein>
<evidence type="ECO:0000256" key="2">
    <source>
        <dbReference type="ARBA" id="ARBA00009810"/>
    </source>
</evidence>
<comment type="subcellular location">
    <subcellularLocation>
        <location evidence="1 12">Cell outer membrane</location>
        <topology evidence="1 12">Multi-pass membrane protein</topology>
    </subcellularLocation>
</comment>
<keyword evidence="5 12" id="KW-0812">Transmembrane</keyword>
<dbReference type="Gene3D" id="2.170.130.10">
    <property type="entry name" value="TonB-dependent receptor, plug domain"/>
    <property type="match status" value="1"/>
</dbReference>
<accession>A0A133XFN9</accession>
<dbReference type="AlphaFoldDB" id="A0A133XFN9"/>
<dbReference type="Pfam" id="PF07715">
    <property type="entry name" value="Plug"/>
    <property type="match status" value="1"/>
</dbReference>
<dbReference type="InterPro" id="IPR000531">
    <property type="entry name" value="Beta-barrel_TonB"/>
</dbReference>
<dbReference type="RefSeq" id="WP_066885993.1">
    <property type="nucleotide sequence ID" value="NZ_LODL01000035.1"/>
</dbReference>
<proteinExistence type="inferred from homology"/>
<dbReference type="Pfam" id="PF00593">
    <property type="entry name" value="TonB_dep_Rec_b-barrel"/>
    <property type="match status" value="1"/>
</dbReference>
<keyword evidence="4 12" id="KW-1134">Transmembrane beta strand</keyword>
<evidence type="ECO:0000256" key="14">
    <source>
        <dbReference type="SAM" id="SignalP"/>
    </source>
</evidence>
<evidence type="ECO:0000313" key="18">
    <source>
        <dbReference type="Proteomes" id="UP000070186"/>
    </source>
</evidence>
<evidence type="ECO:0000259" key="15">
    <source>
        <dbReference type="Pfam" id="PF00593"/>
    </source>
</evidence>
<evidence type="ECO:0000256" key="1">
    <source>
        <dbReference type="ARBA" id="ARBA00004571"/>
    </source>
</evidence>
<name>A0A133XFN9_9RHOO</name>
<feature type="domain" description="TonB-dependent receptor-like beta-barrel" evidence="15">
    <location>
        <begin position="171"/>
        <end position="593"/>
    </location>
</feature>
<dbReference type="Gene3D" id="2.40.170.20">
    <property type="entry name" value="TonB-dependent receptor, beta-barrel domain"/>
    <property type="match status" value="1"/>
</dbReference>
<gene>
    <name evidence="17" type="ORF">AT959_17680</name>
</gene>
<reference evidence="17 18" key="1">
    <citation type="submission" date="2015-12" db="EMBL/GenBank/DDBJ databases">
        <title>Nitrous oxide reduction kinetics distinguish bacteria harboring typical versus atypical NosZ.</title>
        <authorList>
            <person name="Yoon S."/>
            <person name="Nissen S."/>
            <person name="Park D."/>
            <person name="Sanford R.A."/>
            <person name="Loeffler F.E."/>
        </authorList>
    </citation>
    <scope>NUCLEOTIDE SEQUENCE [LARGE SCALE GENOMIC DNA]</scope>
    <source>
        <strain evidence="17 18">ATCC BAA-841</strain>
    </source>
</reference>
<evidence type="ECO:0000256" key="9">
    <source>
        <dbReference type="ARBA" id="ARBA00023136"/>
    </source>
</evidence>
<comment type="similarity">
    <text evidence="2 12 13">Belongs to the TonB-dependent receptor family.</text>
</comment>
<keyword evidence="6 14" id="KW-0732">Signal</keyword>
<evidence type="ECO:0000313" key="17">
    <source>
        <dbReference type="EMBL" id="KXB29755.1"/>
    </source>
</evidence>
<comment type="caution">
    <text evidence="17">The sequence shown here is derived from an EMBL/GenBank/DDBJ whole genome shotgun (WGS) entry which is preliminary data.</text>
</comment>
<keyword evidence="18" id="KW-1185">Reference proteome</keyword>
<dbReference type="PANTHER" id="PTHR30069">
    <property type="entry name" value="TONB-DEPENDENT OUTER MEMBRANE RECEPTOR"/>
    <property type="match status" value="1"/>
</dbReference>
<evidence type="ECO:0000256" key="11">
    <source>
        <dbReference type="ARBA" id="ARBA00023237"/>
    </source>
</evidence>
<dbReference type="SUPFAM" id="SSF56935">
    <property type="entry name" value="Porins"/>
    <property type="match status" value="1"/>
</dbReference>
<keyword evidence="8 13" id="KW-0798">TonB box</keyword>
<dbReference type="PROSITE" id="PS52016">
    <property type="entry name" value="TONB_DEPENDENT_REC_3"/>
    <property type="match status" value="1"/>
</dbReference>
<evidence type="ECO:0000256" key="3">
    <source>
        <dbReference type="ARBA" id="ARBA00022448"/>
    </source>
</evidence>
<dbReference type="InterPro" id="IPR012910">
    <property type="entry name" value="Plug_dom"/>
</dbReference>
<keyword evidence="3 12" id="KW-0813">Transport</keyword>
<evidence type="ECO:0000256" key="12">
    <source>
        <dbReference type="PROSITE-ProRule" id="PRU01360"/>
    </source>
</evidence>
<evidence type="ECO:0008006" key="19">
    <source>
        <dbReference type="Google" id="ProtNLM"/>
    </source>
</evidence>
<dbReference type="GO" id="GO:0006811">
    <property type="term" value="P:monoatomic ion transport"/>
    <property type="evidence" value="ECO:0007669"/>
    <property type="project" value="UniProtKB-KW"/>
</dbReference>
<dbReference type="STRING" id="281362.AT959_17680"/>
<evidence type="ECO:0000256" key="7">
    <source>
        <dbReference type="ARBA" id="ARBA00023065"/>
    </source>
</evidence>
<evidence type="ECO:0000256" key="8">
    <source>
        <dbReference type="ARBA" id="ARBA00023077"/>
    </source>
</evidence>
<dbReference type="InterPro" id="IPR036942">
    <property type="entry name" value="Beta-barrel_TonB_sf"/>
</dbReference>
<keyword evidence="11 12" id="KW-0998">Cell outer membrane</keyword>
<dbReference type="GO" id="GO:0009279">
    <property type="term" value="C:cell outer membrane"/>
    <property type="evidence" value="ECO:0007669"/>
    <property type="project" value="UniProtKB-SubCell"/>
</dbReference>
<dbReference type="GO" id="GO:0015889">
    <property type="term" value="P:cobalamin transport"/>
    <property type="evidence" value="ECO:0007669"/>
    <property type="project" value="TreeGrafter"/>
</dbReference>
<dbReference type="EMBL" id="LODL01000035">
    <property type="protein sequence ID" value="KXB29755.1"/>
    <property type="molecule type" value="Genomic_DNA"/>
</dbReference>
<evidence type="ECO:0000256" key="10">
    <source>
        <dbReference type="ARBA" id="ARBA00023170"/>
    </source>
</evidence>
<sequence>MNPRLKPLAALLPFIFTAQAQAETLQVASLDPIMVTATRQATRTSELLSDVSVIDREELEQASQSTLIDILARQPGIEISTNGSNGANASVYMRGTNSGHTLVLIDGMRTGSATLGQMSSWSRLPASQIERIEILRGPASSLYGSDAIGGVIQIFTRQGHGPFQAHGEVGGGTYHSGAASAGFSGSQNGWRYALDASTYRTEGFNSIKNPKNSAYNPDRDGFDNNSVSGSLGYAFAPGHEAGASFLYSDGENKYDGGFSKTTAAMDYRNQLAVSNFSTYLKDAFTSNWTSTLRIGHSTDDSMNTTDGVQSSLFRTDQDLYSWQNDIKTGVGKFLLAVERLDQTVSGTGNYSVDSRSINSVLAGWSGSYLAHRLQANLRTDNNSQFGDKTTGSIAYGYRIDPNWRANVSYGTAFKAPSFNDLYYPLTFGSYGNPNLLPESSRNREAAIHYERGLHHVSLTWYLNQVDNLISWNETAPGSFAYTPVNVGKARLEGTTLAYDGQISNFNLQASYNYLDPRDTDSGRQLARRATNFGAASIGQQIGPWEWRAEMVASDRRFDNATNTRKLSGYALTNLYGAYRFTGDWSVFARVNNVFDRDYELAADFATPGVNAFVGVRYSPK</sequence>
<dbReference type="PANTHER" id="PTHR30069:SF53">
    <property type="entry name" value="COLICIN I RECEPTOR-RELATED"/>
    <property type="match status" value="1"/>
</dbReference>
<keyword evidence="7" id="KW-0406">Ion transport</keyword>
<evidence type="ECO:0000256" key="5">
    <source>
        <dbReference type="ARBA" id="ARBA00022692"/>
    </source>
</evidence>
<evidence type="ECO:0000256" key="13">
    <source>
        <dbReference type="RuleBase" id="RU003357"/>
    </source>
</evidence>
<evidence type="ECO:0000259" key="16">
    <source>
        <dbReference type="Pfam" id="PF07715"/>
    </source>
</evidence>
<evidence type="ECO:0000256" key="4">
    <source>
        <dbReference type="ARBA" id="ARBA00022452"/>
    </source>
</evidence>
<dbReference type="CDD" id="cd01347">
    <property type="entry name" value="ligand_gated_channel"/>
    <property type="match status" value="1"/>
</dbReference>
<keyword evidence="9 12" id="KW-0472">Membrane</keyword>
<dbReference type="Proteomes" id="UP000070186">
    <property type="component" value="Unassembled WGS sequence"/>
</dbReference>
<dbReference type="InterPro" id="IPR037066">
    <property type="entry name" value="Plug_dom_sf"/>
</dbReference>
<feature type="chain" id="PRO_5007459649" description="TonB-dependent receptor" evidence="14">
    <location>
        <begin position="23"/>
        <end position="620"/>
    </location>
</feature>
<feature type="signal peptide" evidence="14">
    <location>
        <begin position="1"/>
        <end position="22"/>
    </location>
</feature>
<dbReference type="InterPro" id="IPR039426">
    <property type="entry name" value="TonB-dep_rcpt-like"/>
</dbReference>
<evidence type="ECO:0000256" key="6">
    <source>
        <dbReference type="ARBA" id="ARBA00022729"/>
    </source>
</evidence>